<reference evidence="2" key="1">
    <citation type="submission" date="2022-06" db="EMBL/GenBank/DDBJ databases">
        <authorList>
            <person name="Berger JAMES D."/>
            <person name="Berger JAMES D."/>
        </authorList>
    </citation>
    <scope>NUCLEOTIDE SEQUENCE [LARGE SCALE GENOMIC DNA]</scope>
</reference>
<keyword evidence="2" id="KW-1185">Reference proteome</keyword>
<dbReference type="AlphaFoldDB" id="A0AA85ESK8"/>
<protein>
    <recommendedName>
        <fullName evidence="4">Zinc-binding domain-containing protein</fullName>
    </recommendedName>
</protein>
<feature type="region of interest" description="Disordered" evidence="1">
    <location>
        <begin position="245"/>
        <end position="302"/>
    </location>
</feature>
<feature type="compositionally biased region" description="Polar residues" evidence="1">
    <location>
        <begin position="245"/>
        <end position="255"/>
    </location>
</feature>
<sequence length="370" mass="43712">MNYSYNQICICPFHITSILLEYFLKYKLKIENIIKDITNYEQHIYSIDTELHERLHIVWLGYFYELYVQPDALYGIMWIFSPLNDLQIIKNNLIWSKKIPAKFRFHCSRCNHIWTSKKGSINIFIGHHPLNRIINQSGYIINIYEFLFSLDQQKCIQCNSNNLISGSTYPHEVIKVLSYVRNYITIRPIYFNAPQYGYQIEFLKTLFTSNQQRSENKETINCQIRSNDNSETFKEICPMETDKFNNSLKQSNENSKAIKPSKNDPLNEENVNYNQKCNNSTENQSHPSTNTEEKSSEQLTQDNNEQVIMTGNKLNNMIKNDEDPLLKKETVSLKFPPEPTQIESTTFNKLKQFENHKNNKKMSIRTSRYI</sequence>
<evidence type="ECO:0008006" key="4">
    <source>
        <dbReference type="Google" id="ProtNLM"/>
    </source>
</evidence>
<name>A0AA85ESK8_9TREM</name>
<reference evidence="3" key="2">
    <citation type="submission" date="2023-11" db="UniProtKB">
        <authorList>
            <consortium name="WormBaseParasite"/>
        </authorList>
    </citation>
    <scope>IDENTIFICATION</scope>
</reference>
<organism evidence="2 3">
    <name type="scientific">Schistosoma rodhaini</name>
    <dbReference type="NCBI Taxonomy" id="6188"/>
    <lineage>
        <taxon>Eukaryota</taxon>
        <taxon>Metazoa</taxon>
        <taxon>Spiralia</taxon>
        <taxon>Lophotrochozoa</taxon>
        <taxon>Platyhelminthes</taxon>
        <taxon>Trematoda</taxon>
        <taxon>Digenea</taxon>
        <taxon>Strigeidida</taxon>
        <taxon>Schistosomatoidea</taxon>
        <taxon>Schistosomatidae</taxon>
        <taxon>Schistosoma</taxon>
    </lineage>
</organism>
<evidence type="ECO:0000256" key="1">
    <source>
        <dbReference type="SAM" id="MobiDB-lite"/>
    </source>
</evidence>
<proteinExistence type="predicted"/>
<accession>A0AA85ESK8</accession>
<dbReference type="WBParaSite" id="SRDH1_22100.1">
    <property type="protein sequence ID" value="SRDH1_22100.1"/>
    <property type="gene ID" value="SRDH1_22100"/>
</dbReference>
<feature type="compositionally biased region" description="Polar residues" evidence="1">
    <location>
        <begin position="269"/>
        <end position="290"/>
    </location>
</feature>
<dbReference type="GO" id="GO:0008270">
    <property type="term" value="F:zinc ion binding"/>
    <property type="evidence" value="ECO:0007669"/>
    <property type="project" value="UniProtKB-KW"/>
</dbReference>
<evidence type="ECO:0000313" key="2">
    <source>
        <dbReference type="Proteomes" id="UP000050792"/>
    </source>
</evidence>
<dbReference type="Proteomes" id="UP000050792">
    <property type="component" value="Unassembled WGS sequence"/>
</dbReference>
<evidence type="ECO:0000313" key="3">
    <source>
        <dbReference type="WBParaSite" id="SRDH1_22100.1"/>
    </source>
</evidence>